<comment type="caution">
    <text evidence="8">The sequence shown here is derived from an EMBL/GenBank/DDBJ whole genome shotgun (WGS) entry which is preliminary data.</text>
</comment>
<keyword evidence="4" id="KW-1133">Transmembrane helix</keyword>
<dbReference type="Proteomes" id="UP001168540">
    <property type="component" value="Unassembled WGS sequence"/>
</dbReference>
<feature type="domain" description="PAS" evidence="6">
    <location>
        <begin position="6"/>
        <end position="60"/>
    </location>
</feature>
<dbReference type="CDD" id="cd00130">
    <property type="entry name" value="PAS"/>
    <property type="match status" value="1"/>
</dbReference>
<dbReference type="PANTHER" id="PTHR32089">
    <property type="entry name" value="METHYL-ACCEPTING CHEMOTAXIS PROTEIN MCPB"/>
    <property type="match status" value="1"/>
</dbReference>
<gene>
    <name evidence="8" type="ORF">QU481_12330</name>
</gene>
<organism evidence="8 9">
    <name type="scientific">Crenobacter oryzisoli</name>
    <dbReference type="NCBI Taxonomy" id="3056844"/>
    <lineage>
        <taxon>Bacteria</taxon>
        <taxon>Pseudomonadati</taxon>
        <taxon>Pseudomonadota</taxon>
        <taxon>Betaproteobacteria</taxon>
        <taxon>Neisseriales</taxon>
        <taxon>Neisseriaceae</taxon>
        <taxon>Crenobacter</taxon>
    </lineage>
</organism>
<dbReference type="RefSeq" id="WP_289830317.1">
    <property type="nucleotide sequence ID" value="NZ_JAUEDK010000020.1"/>
</dbReference>
<dbReference type="Pfam" id="PF08447">
    <property type="entry name" value="PAS_3"/>
    <property type="match status" value="1"/>
</dbReference>
<sequence>MKRNEPISDVEHLVDPQKPIVSKTDLKGVITYVNPSFIEISGFSREELIGQSHNIVRHPDMPVEAFADLWKTIKADRTWRGLVKNRRKDGGYYWTNAYVTPITEKGKKVGYMSVRSAPSRASVEAAARLYRGINAGESTFPATKARYTMSISHSIAVFVGSIFCLGLVRSSLQGAAYVSVAALQILMMFAGGIWLSLRISRPLARAEQVFQRLVEGDFREELDDKAPREVGLLFTRLQSLQVNLRAIITDVVLATKVVENESGRLREESRQLEARVSAQAEGITTIATTLDQFSAAVSEISESTKKSSNYAEDAQRLVAQGQAEMEQSRAASNEVITTMEHTRPMLDTLQSAVAEIDSVMRTIREVADQTNLLALNAAIEAARAGEQGRGFAVVADEVRKLAERTARSTQEISSTIVRVQESASLVFDAMKQSEEASIKSGERLETTHDALGNIQLISSGVARSSHEISATLAQQTEASQNIASSMEKMNALAIENQTTVAKFKRAAETLYQVADEQQALLSLFEK</sequence>
<dbReference type="EMBL" id="JAUEDK010000020">
    <property type="protein sequence ID" value="MDN0075677.1"/>
    <property type="molecule type" value="Genomic_DNA"/>
</dbReference>
<dbReference type="NCBIfam" id="TIGR00229">
    <property type="entry name" value="sensory_box"/>
    <property type="match status" value="1"/>
</dbReference>
<dbReference type="SUPFAM" id="SSF55785">
    <property type="entry name" value="PYP-like sensor domain (PAS domain)"/>
    <property type="match status" value="1"/>
</dbReference>
<dbReference type="PANTHER" id="PTHR32089:SF52">
    <property type="entry name" value="CHEMOTAXIS SIGNAL TRANSDUCTION SYSTEM METHYL ACCEPTING SENSORY TRANSDUCER WITH PAS SENSORY DOMAIN"/>
    <property type="match status" value="1"/>
</dbReference>
<keyword evidence="1 3" id="KW-0807">Transducer</keyword>
<dbReference type="InterPro" id="IPR004089">
    <property type="entry name" value="MCPsignal_dom"/>
</dbReference>
<dbReference type="PROSITE" id="PS50112">
    <property type="entry name" value="PAS"/>
    <property type="match status" value="1"/>
</dbReference>
<dbReference type="PROSITE" id="PS50885">
    <property type="entry name" value="HAMP"/>
    <property type="match status" value="1"/>
</dbReference>
<dbReference type="InterPro" id="IPR035965">
    <property type="entry name" value="PAS-like_dom_sf"/>
</dbReference>
<evidence type="ECO:0000256" key="3">
    <source>
        <dbReference type="PROSITE-ProRule" id="PRU00284"/>
    </source>
</evidence>
<evidence type="ECO:0000256" key="1">
    <source>
        <dbReference type="ARBA" id="ARBA00023224"/>
    </source>
</evidence>
<name>A0ABT7XPE8_9NEIS</name>
<dbReference type="InterPro" id="IPR003660">
    <property type="entry name" value="HAMP_dom"/>
</dbReference>
<dbReference type="Gene3D" id="1.10.287.950">
    <property type="entry name" value="Methyl-accepting chemotaxis protein"/>
    <property type="match status" value="1"/>
</dbReference>
<keyword evidence="4" id="KW-0472">Membrane</keyword>
<keyword evidence="9" id="KW-1185">Reference proteome</keyword>
<evidence type="ECO:0000313" key="9">
    <source>
        <dbReference type="Proteomes" id="UP001168540"/>
    </source>
</evidence>
<dbReference type="Gene3D" id="3.30.450.20">
    <property type="entry name" value="PAS domain"/>
    <property type="match status" value="1"/>
</dbReference>
<feature type="transmembrane region" description="Helical" evidence="4">
    <location>
        <begin position="147"/>
        <end position="168"/>
    </location>
</feature>
<reference evidence="8" key="1">
    <citation type="submission" date="2023-06" db="EMBL/GenBank/DDBJ databases">
        <authorList>
            <person name="Zhang S."/>
        </authorList>
    </citation>
    <scope>NUCLEOTIDE SEQUENCE</scope>
    <source>
        <strain evidence="8">SG2303</strain>
    </source>
</reference>
<evidence type="ECO:0000259" key="5">
    <source>
        <dbReference type="PROSITE" id="PS50111"/>
    </source>
</evidence>
<dbReference type="CDD" id="cd11386">
    <property type="entry name" value="MCP_signal"/>
    <property type="match status" value="1"/>
</dbReference>
<dbReference type="PROSITE" id="PS50111">
    <property type="entry name" value="CHEMOTAXIS_TRANSDUC_2"/>
    <property type="match status" value="1"/>
</dbReference>
<dbReference type="InterPro" id="IPR000014">
    <property type="entry name" value="PAS"/>
</dbReference>
<dbReference type="SMART" id="SM00304">
    <property type="entry name" value="HAMP"/>
    <property type="match status" value="1"/>
</dbReference>
<keyword evidence="4" id="KW-0812">Transmembrane</keyword>
<dbReference type="SUPFAM" id="SSF58104">
    <property type="entry name" value="Methyl-accepting chemotaxis protein (MCP) signaling domain"/>
    <property type="match status" value="1"/>
</dbReference>
<accession>A0ABT7XPE8</accession>
<evidence type="ECO:0000259" key="6">
    <source>
        <dbReference type="PROSITE" id="PS50112"/>
    </source>
</evidence>
<feature type="domain" description="Methyl-accepting transducer" evidence="5">
    <location>
        <begin position="254"/>
        <end position="490"/>
    </location>
</feature>
<dbReference type="SMART" id="SM00283">
    <property type="entry name" value="MA"/>
    <property type="match status" value="1"/>
</dbReference>
<feature type="domain" description="HAMP" evidence="7">
    <location>
        <begin position="197"/>
        <end position="249"/>
    </location>
</feature>
<evidence type="ECO:0000256" key="4">
    <source>
        <dbReference type="SAM" id="Phobius"/>
    </source>
</evidence>
<proteinExistence type="inferred from homology"/>
<dbReference type="Pfam" id="PF00672">
    <property type="entry name" value="HAMP"/>
    <property type="match status" value="1"/>
</dbReference>
<comment type="similarity">
    <text evidence="2">Belongs to the methyl-accepting chemotaxis (MCP) protein family.</text>
</comment>
<evidence type="ECO:0000259" key="7">
    <source>
        <dbReference type="PROSITE" id="PS50885"/>
    </source>
</evidence>
<dbReference type="SMART" id="SM00091">
    <property type="entry name" value="PAS"/>
    <property type="match status" value="1"/>
</dbReference>
<feature type="transmembrane region" description="Helical" evidence="4">
    <location>
        <begin position="174"/>
        <end position="195"/>
    </location>
</feature>
<evidence type="ECO:0000313" key="8">
    <source>
        <dbReference type="EMBL" id="MDN0075677.1"/>
    </source>
</evidence>
<evidence type="ECO:0000256" key="2">
    <source>
        <dbReference type="ARBA" id="ARBA00029447"/>
    </source>
</evidence>
<dbReference type="Pfam" id="PF00015">
    <property type="entry name" value="MCPsignal"/>
    <property type="match status" value="1"/>
</dbReference>
<dbReference type="InterPro" id="IPR013655">
    <property type="entry name" value="PAS_fold_3"/>
</dbReference>
<protein>
    <submittedName>
        <fullName evidence="8">Methyl-accepting chemotaxis protein</fullName>
    </submittedName>
</protein>